<dbReference type="InterPro" id="IPR000644">
    <property type="entry name" value="CBS_dom"/>
</dbReference>
<dbReference type="Pfam" id="PF00571">
    <property type="entry name" value="CBS"/>
    <property type="match status" value="1"/>
</dbReference>
<evidence type="ECO:0000256" key="4">
    <source>
        <dbReference type="ARBA" id="ARBA00022989"/>
    </source>
</evidence>
<keyword evidence="2 8" id="KW-0812">Transmembrane</keyword>
<keyword evidence="3" id="KW-0677">Repeat</keyword>
<organism evidence="12">
    <name type="scientific">Piscirickettsia salmonis LF-89 = ATCC VR-1361</name>
    <dbReference type="NCBI Taxonomy" id="1227812"/>
    <lineage>
        <taxon>Bacteria</taxon>
        <taxon>Pseudomonadati</taxon>
        <taxon>Pseudomonadota</taxon>
        <taxon>Gammaproteobacteria</taxon>
        <taxon>Thiotrichales</taxon>
        <taxon>Piscirickettsiaceae</taxon>
        <taxon>Piscirickettsia</taxon>
    </lineage>
</organism>
<feature type="transmembrane region" description="Helical" evidence="9">
    <location>
        <begin position="6"/>
        <end position="26"/>
    </location>
</feature>
<evidence type="ECO:0000256" key="1">
    <source>
        <dbReference type="ARBA" id="ARBA00004141"/>
    </source>
</evidence>
<reference evidence="12" key="1">
    <citation type="submission" date="2014-05" db="EMBL/GenBank/DDBJ databases">
        <title>Piscirickettsia salmonis Iron Adquisition.</title>
        <authorList>
            <person name="Travisany D."/>
            <person name="Pulgar R."/>
        </authorList>
    </citation>
    <scope>NUCLEOTIDE SEQUENCE</scope>
    <source>
        <strain evidence="12">LF-89</strain>
    </source>
</reference>
<dbReference type="EMBL" id="KJ804227">
    <property type="protein sequence ID" value="AIE90169.1"/>
    <property type="molecule type" value="Genomic_DNA"/>
</dbReference>
<proteinExistence type="predicted"/>
<sequence length="261" mass="30048">MNMNSLLSVALQMTEGVLILFLSEIIPKTIGANYRDKLSGVTAYLLKYLTWLMMPVIFISEKITSGLTKKNELTGFGKDELLAMTELNKGKGIITGDENLIVKNLLRLQDRPVREVMTPRTVVFSLPNTMTVEMFFHKHNQTAFSRILIHEEEQDNIIGFVIREDLLLAAARSNYQNQLSYYLRELPFTLDKFSIAKVFNDMLDQRLQIMLVIDEYGTMQGLVTLEDIIEEILGREIIDEHDQIEDMQKLALKKKNKRLDS</sequence>
<feature type="transmembrane region" description="Helical" evidence="9">
    <location>
        <begin position="38"/>
        <end position="59"/>
    </location>
</feature>
<evidence type="ECO:0000313" key="12">
    <source>
        <dbReference type="EMBL" id="AIE90169.1"/>
    </source>
</evidence>
<accession>A0A075FFX3</accession>
<dbReference type="PANTHER" id="PTHR22777">
    <property type="entry name" value="HEMOLYSIN-RELATED"/>
    <property type="match status" value="1"/>
</dbReference>
<dbReference type="InterPro" id="IPR002550">
    <property type="entry name" value="CNNM"/>
</dbReference>
<dbReference type="SUPFAM" id="SSF54631">
    <property type="entry name" value="CBS-domain pair"/>
    <property type="match status" value="1"/>
</dbReference>
<protein>
    <submittedName>
        <fullName evidence="12">Hemolysin</fullName>
    </submittedName>
</protein>
<evidence type="ECO:0000256" key="9">
    <source>
        <dbReference type="SAM" id="Phobius"/>
    </source>
</evidence>
<dbReference type="InterPro" id="IPR046342">
    <property type="entry name" value="CBS_dom_sf"/>
</dbReference>
<evidence type="ECO:0000256" key="2">
    <source>
        <dbReference type="ARBA" id="ARBA00022692"/>
    </source>
</evidence>
<gene>
    <name evidence="12" type="primary">tlyC</name>
</gene>
<dbReference type="Gene3D" id="3.10.580.10">
    <property type="entry name" value="CBS-domain"/>
    <property type="match status" value="1"/>
</dbReference>
<evidence type="ECO:0000259" key="11">
    <source>
        <dbReference type="PROSITE" id="PS51846"/>
    </source>
</evidence>
<evidence type="ECO:0000256" key="5">
    <source>
        <dbReference type="ARBA" id="ARBA00023122"/>
    </source>
</evidence>
<dbReference type="CDD" id="cd04590">
    <property type="entry name" value="CBS_pair_CorC_HlyC_assoc"/>
    <property type="match status" value="1"/>
</dbReference>
<dbReference type="GO" id="GO:0005886">
    <property type="term" value="C:plasma membrane"/>
    <property type="evidence" value="ECO:0007669"/>
    <property type="project" value="TreeGrafter"/>
</dbReference>
<feature type="domain" description="CBS" evidence="10">
    <location>
        <begin position="182"/>
        <end position="240"/>
    </location>
</feature>
<dbReference type="PANTHER" id="PTHR22777:SF4">
    <property type="entry name" value="UPF0053 PROTEIN SLL1254"/>
    <property type="match status" value="1"/>
</dbReference>
<keyword evidence="6 8" id="KW-0472">Membrane</keyword>
<dbReference type="PROSITE" id="PS51371">
    <property type="entry name" value="CBS"/>
    <property type="match status" value="1"/>
</dbReference>
<evidence type="ECO:0000256" key="8">
    <source>
        <dbReference type="PROSITE-ProRule" id="PRU01193"/>
    </source>
</evidence>
<dbReference type="AlphaFoldDB" id="A0A075FFX3"/>
<keyword evidence="4 8" id="KW-1133">Transmembrane helix</keyword>
<evidence type="ECO:0000256" key="7">
    <source>
        <dbReference type="PROSITE-ProRule" id="PRU00703"/>
    </source>
</evidence>
<dbReference type="PROSITE" id="PS51846">
    <property type="entry name" value="CNNM"/>
    <property type="match status" value="1"/>
</dbReference>
<dbReference type="InterPro" id="IPR044751">
    <property type="entry name" value="Ion_transp-like_CBS"/>
</dbReference>
<keyword evidence="5 7" id="KW-0129">CBS domain</keyword>
<evidence type="ECO:0000256" key="6">
    <source>
        <dbReference type="ARBA" id="ARBA00023136"/>
    </source>
</evidence>
<evidence type="ECO:0000256" key="3">
    <source>
        <dbReference type="ARBA" id="ARBA00022737"/>
    </source>
</evidence>
<comment type="subcellular location">
    <subcellularLocation>
        <location evidence="1">Membrane</location>
        <topology evidence="1">Multi-pass membrane protein</topology>
    </subcellularLocation>
</comment>
<dbReference type="Pfam" id="PF01595">
    <property type="entry name" value="CNNM"/>
    <property type="match status" value="1"/>
</dbReference>
<evidence type="ECO:0000259" key="10">
    <source>
        <dbReference type="PROSITE" id="PS51371"/>
    </source>
</evidence>
<feature type="domain" description="CNNM transmembrane" evidence="11">
    <location>
        <begin position="1"/>
        <end position="98"/>
    </location>
</feature>
<name>A0A075FFX3_PISSA</name>